<keyword evidence="2 5" id="KW-0326">Glycosidase</keyword>
<dbReference type="GO" id="GO:0005829">
    <property type="term" value="C:cytosol"/>
    <property type="evidence" value="ECO:0007669"/>
    <property type="project" value="TreeGrafter"/>
</dbReference>
<organism evidence="5 6">
    <name type="scientific">Corynebacterium urealyticum (strain ATCC 43042 / DSM 7109)</name>
    <dbReference type="NCBI Taxonomy" id="504474"/>
    <lineage>
        <taxon>Bacteria</taxon>
        <taxon>Bacillati</taxon>
        <taxon>Actinomycetota</taxon>
        <taxon>Actinomycetes</taxon>
        <taxon>Mycobacteriales</taxon>
        <taxon>Corynebacteriaceae</taxon>
        <taxon>Corynebacterium</taxon>
    </lineage>
</organism>
<evidence type="ECO:0000256" key="3">
    <source>
        <dbReference type="SAM" id="MobiDB-lite"/>
    </source>
</evidence>
<evidence type="ECO:0000259" key="4">
    <source>
        <dbReference type="Pfam" id="PF01156"/>
    </source>
</evidence>
<dbReference type="GO" id="GO:0006152">
    <property type="term" value="P:purine nucleoside catabolic process"/>
    <property type="evidence" value="ECO:0007669"/>
    <property type="project" value="TreeGrafter"/>
</dbReference>
<reference evidence="5 6" key="1">
    <citation type="journal article" date="2008" name="J. Biotechnol.">
        <title>The lifestyle of Corynebacterium urealyticum derived from its complete genome sequence established by pyrosequencing.</title>
        <authorList>
            <person name="Tauch A."/>
            <person name="Trost E."/>
            <person name="Tilker A."/>
            <person name="Ludewig U."/>
            <person name="Schneiker S."/>
            <person name="Goesmann A."/>
            <person name="Arnold W."/>
            <person name="Bekel T."/>
            <person name="Brinkrolf K."/>
            <person name="Brune I."/>
            <person name="Goetker S."/>
            <person name="Kalinowski J."/>
            <person name="Kamp P.-B."/>
            <person name="Lobo F.P."/>
            <person name="Viehoever P."/>
            <person name="Weisshaar B."/>
            <person name="Soriano F."/>
            <person name="Droege M."/>
            <person name="Puehler A."/>
        </authorList>
    </citation>
    <scope>NUCLEOTIDE SEQUENCE [LARGE SCALE GENOMIC DNA]</scope>
    <source>
        <strain evidence="6">ATCC 43042 / DSM 7109</strain>
    </source>
</reference>
<dbReference type="GO" id="GO:0008477">
    <property type="term" value="F:purine nucleosidase activity"/>
    <property type="evidence" value="ECO:0007669"/>
    <property type="project" value="UniProtKB-EC"/>
</dbReference>
<feature type="domain" description="Inosine/uridine-preferring nucleoside hydrolase" evidence="4">
    <location>
        <begin position="8"/>
        <end position="379"/>
    </location>
</feature>
<keyword evidence="1 5" id="KW-0378">Hydrolase</keyword>
<protein>
    <submittedName>
        <fullName evidence="5">Putative inosine-uridine preferring nucleoside hydrolase</fullName>
        <ecNumber evidence="5">3.2.2.1</ecNumber>
    </submittedName>
</protein>
<feature type="compositionally biased region" description="Low complexity" evidence="3">
    <location>
        <begin position="137"/>
        <end position="151"/>
    </location>
</feature>
<gene>
    <name evidence="5" type="ordered locus">cu1768</name>
</gene>
<dbReference type="Pfam" id="PF01156">
    <property type="entry name" value="IU_nuc_hydro"/>
    <property type="match status" value="1"/>
</dbReference>
<evidence type="ECO:0000313" key="5">
    <source>
        <dbReference type="EMBL" id="CAQ05727.1"/>
    </source>
</evidence>
<keyword evidence="6" id="KW-1185">Reference proteome</keyword>
<dbReference type="HOGENOM" id="CLU_036838_6_0_11"/>
<dbReference type="GeneID" id="60604551"/>
<dbReference type="STRING" id="504474.cu1768"/>
<dbReference type="InterPro" id="IPR023186">
    <property type="entry name" value="IUNH"/>
</dbReference>
<dbReference type="InterPro" id="IPR036452">
    <property type="entry name" value="Ribo_hydro-like"/>
</dbReference>
<dbReference type="EMBL" id="AM942444">
    <property type="protein sequence ID" value="CAQ05727.1"/>
    <property type="molecule type" value="Genomic_DNA"/>
</dbReference>
<evidence type="ECO:0000313" key="6">
    <source>
        <dbReference type="Proteomes" id="UP000001727"/>
    </source>
</evidence>
<dbReference type="eggNOG" id="COG1957">
    <property type="taxonomic scope" value="Bacteria"/>
</dbReference>
<feature type="region of interest" description="Disordered" evidence="3">
    <location>
        <begin position="121"/>
        <end position="151"/>
    </location>
</feature>
<dbReference type="PANTHER" id="PTHR12304">
    <property type="entry name" value="INOSINE-URIDINE PREFERRING NUCLEOSIDE HYDROLASE"/>
    <property type="match status" value="1"/>
</dbReference>
<name>B1VHS7_CORU7</name>
<accession>B1VHS7</accession>
<proteinExistence type="predicted"/>
<dbReference type="SUPFAM" id="SSF53590">
    <property type="entry name" value="Nucleoside hydrolase"/>
    <property type="match status" value="1"/>
</dbReference>
<dbReference type="Gene3D" id="3.90.245.10">
    <property type="entry name" value="Ribonucleoside hydrolase-like"/>
    <property type="match status" value="1"/>
</dbReference>
<evidence type="ECO:0000256" key="1">
    <source>
        <dbReference type="ARBA" id="ARBA00022801"/>
    </source>
</evidence>
<dbReference type="PANTHER" id="PTHR12304:SF4">
    <property type="entry name" value="URIDINE NUCLEOSIDASE"/>
    <property type="match status" value="1"/>
</dbReference>
<dbReference type="EC" id="3.2.2.1" evidence="5"/>
<dbReference type="AlphaFoldDB" id="B1VHS7"/>
<dbReference type="InterPro" id="IPR001910">
    <property type="entry name" value="Inosine/uridine_hydrolase_dom"/>
</dbReference>
<dbReference type="Proteomes" id="UP000001727">
    <property type="component" value="Chromosome"/>
</dbReference>
<sequence>MSTPSLTVVADVDTGIDDALALIYLYRLHLASRIDLSVTTSAGNCTADDAARNSAEVLRVAADQWGPSSLGRHRAQRGGGSDVSIPKITIGAAQPRVLPLVTTPETHGPRGLGYWLGEAGDARQAQAAESPGQAEESPAPGGSTSGGTAAAAVAHWAEAQPTHLLVCGPATNLAWAVEHAPEVLRGCQVVIMGGAFGYPGNTTPVAEWNAWVDPHALKHALQHWPTGAPLPVIAPLNMTEQVLLTPKRLRSWVRSLDAGQDIGQDIGQQAGRQADRQGDWAGTQAMSQLGQLLTAALEFYFEFHEQVGVGYQAQIHDLAAAMVLLEDVDCATREFHVDVEADSELTRGATLAFDPKPPFGQQLTPNARVLERLDAAGVLERFGELLAGRP</sequence>
<evidence type="ECO:0000256" key="2">
    <source>
        <dbReference type="ARBA" id="ARBA00023295"/>
    </source>
</evidence>
<dbReference type="RefSeq" id="WP_012361003.1">
    <property type="nucleotide sequence ID" value="NC_010545.1"/>
</dbReference>
<dbReference type="KEGG" id="cur:cu1768"/>